<dbReference type="PROSITE" id="PS51931">
    <property type="entry name" value="BMC_CP"/>
    <property type="match status" value="1"/>
</dbReference>
<dbReference type="Gene3D" id="3.30.70.1710">
    <property type="match status" value="1"/>
</dbReference>
<reference evidence="4" key="1">
    <citation type="submission" date="2020-10" db="EMBL/GenBank/DDBJ databases">
        <authorList>
            <person name="Gilroy R."/>
        </authorList>
    </citation>
    <scope>NUCLEOTIDE SEQUENCE</scope>
    <source>
        <strain evidence="4">ChiSjej4B22-9803</strain>
    </source>
</reference>
<dbReference type="PANTHER" id="PTHR40449">
    <property type="entry name" value="ETHANOLAMINE UTILIZATION PROTEIN EUTS"/>
    <property type="match status" value="1"/>
</dbReference>
<gene>
    <name evidence="4" type="ORF">IAB04_01660</name>
</gene>
<dbReference type="InterPro" id="IPR000249">
    <property type="entry name" value="BMC_dom"/>
</dbReference>
<dbReference type="SMART" id="SM00877">
    <property type="entry name" value="BMC"/>
    <property type="match status" value="1"/>
</dbReference>
<reference evidence="4" key="2">
    <citation type="journal article" date="2021" name="PeerJ">
        <title>Extensive microbial diversity within the chicken gut microbiome revealed by metagenomics and culture.</title>
        <authorList>
            <person name="Gilroy R."/>
            <person name="Ravi A."/>
            <person name="Getino M."/>
            <person name="Pursley I."/>
            <person name="Horton D.L."/>
            <person name="Alikhan N.F."/>
            <person name="Baker D."/>
            <person name="Gharbi K."/>
            <person name="Hall N."/>
            <person name="Watson M."/>
            <person name="Adriaenssens E.M."/>
            <person name="Foster-Nyarko E."/>
            <person name="Jarju S."/>
            <person name="Secka A."/>
            <person name="Antonio M."/>
            <person name="Oren A."/>
            <person name="Chaudhuri R.R."/>
            <person name="La Ragione R."/>
            <person name="Hildebrand F."/>
            <person name="Pallen M.J."/>
        </authorList>
    </citation>
    <scope>NUCLEOTIDE SEQUENCE</scope>
    <source>
        <strain evidence="4">ChiSjej4B22-9803</strain>
    </source>
</reference>
<evidence type="ECO:0000259" key="3">
    <source>
        <dbReference type="PROSITE" id="PS51931"/>
    </source>
</evidence>
<dbReference type="InterPro" id="IPR037233">
    <property type="entry name" value="CcmK-like_sf"/>
</dbReference>
<dbReference type="CDD" id="cd07046">
    <property type="entry name" value="BMC_PduU-EutS"/>
    <property type="match status" value="1"/>
</dbReference>
<dbReference type="Proteomes" id="UP000824111">
    <property type="component" value="Unassembled WGS sequence"/>
</dbReference>
<protein>
    <submittedName>
        <fullName evidence="4">BMC domain-containing protein</fullName>
    </submittedName>
</protein>
<evidence type="ECO:0000313" key="5">
    <source>
        <dbReference type="Proteomes" id="UP000824111"/>
    </source>
</evidence>
<proteinExistence type="predicted"/>
<dbReference type="Pfam" id="PF00936">
    <property type="entry name" value="BMC"/>
    <property type="match status" value="1"/>
</dbReference>
<evidence type="ECO:0000313" key="4">
    <source>
        <dbReference type="EMBL" id="HIU48051.1"/>
    </source>
</evidence>
<dbReference type="InterPro" id="IPR044870">
    <property type="entry name" value="BMC_CP"/>
</dbReference>
<dbReference type="InterPro" id="IPR009307">
    <property type="entry name" value="EutS/PduU/CutR"/>
</dbReference>
<dbReference type="SUPFAM" id="SSF143414">
    <property type="entry name" value="CcmK-like"/>
    <property type="match status" value="1"/>
</dbReference>
<evidence type="ECO:0000256" key="1">
    <source>
        <dbReference type="ARBA" id="ARBA00024322"/>
    </source>
</evidence>
<name>A0A9D1S5V3_9FIRM</name>
<keyword evidence="2" id="KW-1283">Bacterial microcompartment</keyword>
<organism evidence="4 5">
    <name type="scientific">Candidatus Avimonoglobus intestinipullorum</name>
    <dbReference type="NCBI Taxonomy" id="2840699"/>
    <lineage>
        <taxon>Bacteria</taxon>
        <taxon>Bacillati</taxon>
        <taxon>Bacillota</taxon>
        <taxon>Clostridia</taxon>
        <taxon>Eubacteriales</taxon>
        <taxon>Candidatus Avimonoglobus</taxon>
    </lineage>
</organism>
<evidence type="ECO:0000256" key="2">
    <source>
        <dbReference type="ARBA" id="ARBA00024446"/>
    </source>
</evidence>
<dbReference type="PIRSF" id="PIRSF012296">
    <property type="entry name" value="EutS_PduU"/>
    <property type="match status" value="1"/>
</dbReference>
<dbReference type="AlphaFoldDB" id="A0A9D1S5V3"/>
<feature type="domain" description="BMC circularly permuted" evidence="3">
    <location>
        <begin position="16"/>
        <end position="119"/>
    </location>
</feature>
<dbReference type="EMBL" id="DVND01000041">
    <property type="protein sequence ID" value="HIU48051.1"/>
    <property type="molecule type" value="Genomic_DNA"/>
</dbReference>
<comment type="caution">
    <text evidence="4">The sequence shown here is derived from an EMBL/GenBank/DDBJ whole genome shotgun (WGS) entry which is preliminary data.</text>
</comment>
<comment type="subcellular location">
    <subcellularLocation>
        <location evidence="1">Bacterial microcompartment</location>
    </subcellularLocation>
</comment>
<accession>A0A9D1S5V3</accession>
<dbReference type="PANTHER" id="PTHR40449:SF2">
    <property type="entry name" value="BACTERIAL MICROCOMPARTMENT SHELL PROTEIN EUTS"/>
    <property type="match status" value="1"/>
</dbReference>
<dbReference type="GO" id="GO:0031469">
    <property type="term" value="C:bacterial microcompartment"/>
    <property type="evidence" value="ECO:0007669"/>
    <property type="project" value="UniProtKB-SubCell"/>
</dbReference>
<sequence length="127" mass="13505">MDINELLTDNGKDKLRIIQELVPGKQVTLAHIISGPDAVLYQKLGLNPDLDYARSAIGILTVSPAETAVIAADIAIKTANVDLGFVDRFSGTLIVTGMVSDTESAINAVVSYVRDTLGFAVCEVTRT</sequence>